<name>A0A2T7T5W8_9ACTN</name>
<dbReference type="Gene3D" id="1.25.40.10">
    <property type="entry name" value="Tetratricopeptide repeat domain"/>
    <property type="match status" value="1"/>
</dbReference>
<feature type="domain" description="AAA+ ATPase" evidence="2">
    <location>
        <begin position="162"/>
        <end position="316"/>
    </location>
</feature>
<dbReference type="GO" id="GO:0016887">
    <property type="term" value="F:ATP hydrolysis activity"/>
    <property type="evidence" value="ECO:0007669"/>
    <property type="project" value="InterPro"/>
</dbReference>
<dbReference type="AlphaFoldDB" id="A0A2T7T5W8"/>
<comment type="caution">
    <text evidence="3">The sequence shown here is derived from an EMBL/GenBank/DDBJ whole genome shotgun (WGS) entry which is preliminary data.</text>
</comment>
<feature type="compositionally biased region" description="Acidic residues" evidence="1">
    <location>
        <begin position="1"/>
        <end position="11"/>
    </location>
</feature>
<protein>
    <submittedName>
        <fullName evidence="3">Regulatory protein</fullName>
    </submittedName>
</protein>
<gene>
    <name evidence="3" type="ORF">Y717_31655</name>
</gene>
<accession>A0A2T7T5W8</accession>
<evidence type="ECO:0000256" key="1">
    <source>
        <dbReference type="SAM" id="MobiDB-lite"/>
    </source>
</evidence>
<dbReference type="PANTHER" id="PTHR47691">
    <property type="entry name" value="REGULATOR-RELATED"/>
    <property type="match status" value="1"/>
</dbReference>
<evidence type="ECO:0000313" key="4">
    <source>
        <dbReference type="Proteomes" id="UP000245992"/>
    </source>
</evidence>
<dbReference type="Gene3D" id="3.40.50.300">
    <property type="entry name" value="P-loop containing nucleotide triphosphate hydrolases"/>
    <property type="match status" value="1"/>
</dbReference>
<dbReference type="STRING" id="1440053.GCA_000718095_05976"/>
<feature type="compositionally biased region" description="Pro residues" evidence="1">
    <location>
        <begin position="101"/>
        <end position="118"/>
    </location>
</feature>
<dbReference type="SUPFAM" id="SSF48452">
    <property type="entry name" value="TPR-like"/>
    <property type="match status" value="2"/>
</dbReference>
<proteinExistence type="predicted"/>
<organism evidence="3 4">
    <name type="scientific">Streptomyces scopuliridis RB72</name>
    <dbReference type="NCBI Taxonomy" id="1440053"/>
    <lineage>
        <taxon>Bacteria</taxon>
        <taxon>Bacillati</taxon>
        <taxon>Actinomycetota</taxon>
        <taxon>Actinomycetes</taxon>
        <taxon>Kitasatosporales</taxon>
        <taxon>Streptomycetaceae</taxon>
        <taxon>Streptomyces</taxon>
    </lineage>
</organism>
<dbReference type="SMART" id="SM00382">
    <property type="entry name" value="AAA"/>
    <property type="match status" value="1"/>
</dbReference>
<dbReference type="InterPro" id="IPR011990">
    <property type="entry name" value="TPR-like_helical_dom_sf"/>
</dbReference>
<reference evidence="3 4" key="1">
    <citation type="submission" date="2013-12" db="EMBL/GenBank/DDBJ databases">
        <title>Annotated genome of Streptomyces scopuliridis.</title>
        <authorList>
            <person name="Olson J.B."/>
        </authorList>
    </citation>
    <scope>NUCLEOTIDE SEQUENCE [LARGE SCALE GENOMIC DNA]</scope>
    <source>
        <strain evidence="3 4">RB72</strain>
    </source>
</reference>
<dbReference type="EMBL" id="AZSP01000197">
    <property type="protein sequence ID" value="PVE10476.1"/>
    <property type="molecule type" value="Genomic_DNA"/>
</dbReference>
<dbReference type="Pfam" id="PF13401">
    <property type="entry name" value="AAA_22"/>
    <property type="match status" value="1"/>
</dbReference>
<feature type="region of interest" description="Disordered" evidence="1">
    <location>
        <begin position="1"/>
        <end position="131"/>
    </location>
</feature>
<dbReference type="InterPro" id="IPR003593">
    <property type="entry name" value="AAA+_ATPase"/>
</dbReference>
<keyword evidence="4" id="KW-1185">Reference proteome</keyword>
<feature type="compositionally biased region" description="Low complexity" evidence="1">
    <location>
        <begin position="91"/>
        <end position="100"/>
    </location>
</feature>
<sequence length="782" mass="82846">MSVPEDPEDAIDAVSTSGTARPAPDGVTERGDTRQAVCVGTRTDVSDLADGSDGPAGPVPAETGPGDGAPRSGQGDPPSGPGGLPSGPGAGCLSPVIPAEPAVPPPDLTRPVEPPPPSARTGPVGPPSDERAFFGRQRELKALRGDIERAGLNTLSGRKEPRARVLLIAGRPGSGRTALAEELTRQLRGGYPDGVVRTRLTEPGGEPVPTERTAREILNAFGLATPPGAGEDELSEMVREALSARRVLLLLDDAVDAEQVDPLVPDNPDCLVVAVAQGPLTGIPDVRPCTLGGMDAKAAIELLGRFTGAVRITVDPQAAESLAEECGGQPSALVLAGGWLAARPTASVADVTKQLRALPHDWDRPVGERPLARAFHLVYETLPSPAARILRLLALAPAGLADAHTASALAGCSVSAARTTLDDFAARGLLRAVDTEQYEVPGCLVPLLRAVMEEHDRPAEVQLARARMLERSVRLLQSCRAVTDPDGSPARKKLAELPRALRFPNAAAAAGWLCARQPALLASARLAVADGELDTLARRLVAALVRALAAHRGTEAAAPELYGLHQLVLDIAERRELHREQAAALLNIGDLDAQTGRTQDALARYRAALDAGRTANDLYATGRAMESVGGAYQDLRDWQRAADWYGRALAQRLSRGERADEARLYGRLGTVFTYAGLYGEALRNWRAAAAGYRRLRDLPGQARALSEAARVQEYAGRPQESLRTCQEAVEWARLAGDERLQAALQLRLADTLDRLGDPTAARLHRATADRLLETEGKHLRNP</sequence>
<evidence type="ECO:0000313" key="3">
    <source>
        <dbReference type="EMBL" id="PVE10476.1"/>
    </source>
</evidence>
<dbReference type="Proteomes" id="UP000245992">
    <property type="component" value="Unassembled WGS sequence"/>
</dbReference>
<dbReference type="PRINTS" id="PR00364">
    <property type="entry name" value="DISEASERSIST"/>
</dbReference>
<dbReference type="InterPro" id="IPR049945">
    <property type="entry name" value="AAA_22"/>
</dbReference>
<dbReference type="InterPro" id="IPR027417">
    <property type="entry name" value="P-loop_NTPase"/>
</dbReference>
<dbReference type="SUPFAM" id="SSF52540">
    <property type="entry name" value="P-loop containing nucleoside triphosphate hydrolases"/>
    <property type="match status" value="1"/>
</dbReference>
<dbReference type="PANTHER" id="PTHR47691:SF3">
    <property type="entry name" value="HTH-TYPE TRANSCRIPTIONAL REGULATOR RV0890C-RELATED"/>
    <property type="match status" value="1"/>
</dbReference>
<feature type="compositionally biased region" description="Gly residues" evidence="1">
    <location>
        <begin position="81"/>
        <end position="90"/>
    </location>
</feature>
<evidence type="ECO:0000259" key="2">
    <source>
        <dbReference type="SMART" id="SM00382"/>
    </source>
</evidence>